<evidence type="ECO:0000313" key="3">
    <source>
        <dbReference type="Proteomes" id="UP000075544"/>
    </source>
</evidence>
<proteinExistence type="predicted"/>
<protein>
    <submittedName>
        <fullName evidence="2">Uncharacterized protein</fullName>
    </submittedName>
</protein>
<name>A0A150HVK3_9GAMM</name>
<evidence type="ECO:0000313" key="2">
    <source>
        <dbReference type="EMBL" id="KXZ71052.1"/>
    </source>
</evidence>
<dbReference type="AlphaFoldDB" id="A0A150HVK3"/>
<accession>A0A150HVK3</accession>
<keyword evidence="1" id="KW-1133">Transmembrane helix</keyword>
<dbReference type="EMBL" id="JRHX01000042">
    <property type="protein sequence ID" value="KXZ71052.1"/>
    <property type="molecule type" value="Genomic_DNA"/>
</dbReference>
<gene>
    <name evidence="2" type="ORF">AVENLUH13518_01501</name>
</gene>
<evidence type="ECO:0000256" key="1">
    <source>
        <dbReference type="SAM" id="Phobius"/>
    </source>
</evidence>
<sequence length="151" mass="17497">MKHTLPASSGSSKFIIFSIFVWLILLWAQATYIVIIGGNGYLFWTAFGLLALTVLSLRPNILKNRTAFVLTAALLIYLIFNSLFCTYLILAFYCIFYLYSGNYKHKRLIKLISLFLIMIIFALYQTQSLHELKNHYSHYETGETWQQYGAL</sequence>
<dbReference type="RefSeq" id="WP_061524563.1">
    <property type="nucleotide sequence ID" value="NZ_JRHX01000042.1"/>
</dbReference>
<dbReference type="PATRIC" id="fig|52133.19.peg.1524"/>
<dbReference type="Proteomes" id="UP000075544">
    <property type="component" value="Unassembled WGS sequence"/>
</dbReference>
<feature type="transmembrane region" description="Helical" evidence="1">
    <location>
        <begin position="67"/>
        <end position="96"/>
    </location>
</feature>
<feature type="transmembrane region" description="Helical" evidence="1">
    <location>
        <begin position="108"/>
        <end position="126"/>
    </location>
</feature>
<comment type="caution">
    <text evidence="2">The sequence shown here is derived from an EMBL/GenBank/DDBJ whole genome shotgun (WGS) entry which is preliminary data.</text>
</comment>
<feature type="transmembrane region" description="Helical" evidence="1">
    <location>
        <begin position="41"/>
        <end position="61"/>
    </location>
</feature>
<feature type="transmembrane region" description="Helical" evidence="1">
    <location>
        <begin position="14"/>
        <end position="34"/>
    </location>
</feature>
<reference evidence="2 3" key="1">
    <citation type="journal article" date="2016" name="Sci. Rep.">
        <title>Genomic and phenotypic characterization of the species Acinetobacter venetianus.</title>
        <authorList>
            <person name="Fondi M."/>
            <person name="Maida I."/>
            <person name="Perrin E."/>
            <person name="Orlandini V."/>
            <person name="La Torre L."/>
            <person name="Bosi E."/>
            <person name="Negroni A."/>
            <person name="Zanaroli G."/>
            <person name="Fava F."/>
            <person name="Decorosi F."/>
            <person name="Giovannetti L."/>
            <person name="Viti C."/>
            <person name="Vaneechoutte M."/>
            <person name="Dijkshoorn L."/>
            <person name="Fani R."/>
        </authorList>
    </citation>
    <scope>NUCLEOTIDE SEQUENCE [LARGE SCALE GENOMIC DNA]</scope>
    <source>
        <strain evidence="2 3">LUH13518</strain>
    </source>
</reference>
<keyword evidence="1" id="KW-0812">Transmembrane</keyword>
<keyword evidence="1" id="KW-0472">Membrane</keyword>
<organism evidence="2 3">
    <name type="scientific">Acinetobacter venetianus</name>
    <dbReference type="NCBI Taxonomy" id="52133"/>
    <lineage>
        <taxon>Bacteria</taxon>
        <taxon>Pseudomonadati</taxon>
        <taxon>Pseudomonadota</taxon>
        <taxon>Gammaproteobacteria</taxon>
        <taxon>Moraxellales</taxon>
        <taxon>Moraxellaceae</taxon>
        <taxon>Acinetobacter</taxon>
    </lineage>
</organism>